<proteinExistence type="predicted"/>
<reference evidence="3 4" key="1">
    <citation type="journal article" date="2015" name="Plant Cell">
        <title>Oil accumulation by the oleaginous diatom Fistulifera solaris as revealed by the genome and transcriptome.</title>
        <authorList>
            <person name="Tanaka T."/>
            <person name="Maeda Y."/>
            <person name="Veluchamy A."/>
            <person name="Tanaka M."/>
            <person name="Abida H."/>
            <person name="Marechal E."/>
            <person name="Bowler C."/>
            <person name="Muto M."/>
            <person name="Sunaga Y."/>
            <person name="Tanaka M."/>
            <person name="Yoshino T."/>
            <person name="Taniguchi T."/>
            <person name="Fukuda Y."/>
            <person name="Nemoto M."/>
            <person name="Matsumoto M."/>
            <person name="Wong P.S."/>
            <person name="Aburatani S."/>
            <person name="Fujibuchi W."/>
        </authorList>
    </citation>
    <scope>NUCLEOTIDE SEQUENCE [LARGE SCALE GENOMIC DNA]</scope>
    <source>
        <strain evidence="3 4">JPCC DA0580</strain>
    </source>
</reference>
<feature type="compositionally biased region" description="Low complexity" evidence="1">
    <location>
        <begin position="276"/>
        <end position="306"/>
    </location>
</feature>
<dbReference type="InParanoid" id="A0A1Z5KAZ4"/>
<protein>
    <submittedName>
        <fullName evidence="3">Uncharacterized protein</fullName>
    </submittedName>
</protein>
<evidence type="ECO:0000313" key="4">
    <source>
        <dbReference type="Proteomes" id="UP000198406"/>
    </source>
</evidence>
<feature type="chain" id="PRO_5012193550" evidence="2">
    <location>
        <begin position="22"/>
        <end position="469"/>
    </location>
</feature>
<dbReference type="OrthoDB" id="49636at2759"/>
<gene>
    <name evidence="3" type="ORF">FisN_27Lh099</name>
</gene>
<dbReference type="Proteomes" id="UP000198406">
    <property type="component" value="Unassembled WGS sequence"/>
</dbReference>
<sequence>MFFSSLFRACCVGATLWTVSGQRPSQGSNTACWTCDQSPGCFECVSKANNGNGTSTVKLDFSGCKGDDISWACCTGSTGPDNEFNAGECDVPDLGCFGKDDLATDPEGPKCETVSTMFVLVPSDAVSVTINTHDGAIRNSAVPPIGADPICAGEQYQGGRCATRNNRVTAHCLETIDLATCPADHPSIFLSEAPSKPVTKSPSISPTNVPTTTPSAQPTPIQTKSPTLSPSNIPSAEPTLSPTKPPTVSPSIVPSSLSHVPSAEPTLNPTKPPTVSPSIVPSTKPTPAPTKSSTPIPSSNPSETPTASPTVSPTGICFNNLGDVCRERVDACDIEERCIEGDDSCPDCDHKFTGGFALKCGRKAFLCGIPDFASLGCNIGGPGVSTVVNLAYPECLEDGTIEIDSTCKRFDNGLASGGLGLSGYAVAICTDVGGSQFWTCTETDTPSDNALVTLIVETNPDACDDESGF</sequence>
<evidence type="ECO:0000256" key="2">
    <source>
        <dbReference type="SAM" id="SignalP"/>
    </source>
</evidence>
<feature type="compositionally biased region" description="Low complexity" evidence="1">
    <location>
        <begin position="249"/>
        <end position="262"/>
    </location>
</feature>
<comment type="caution">
    <text evidence="3">The sequence shown here is derived from an EMBL/GenBank/DDBJ whole genome shotgun (WGS) entry which is preliminary data.</text>
</comment>
<organism evidence="3 4">
    <name type="scientific">Fistulifera solaris</name>
    <name type="common">Oleaginous diatom</name>
    <dbReference type="NCBI Taxonomy" id="1519565"/>
    <lineage>
        <taxon>Eukaryota</taxon>
        <taxon>Sar</taxon>
        <taxon>Stramenopiles</taxon>
        <taxon>Ochrophyta</taxon>
        <taxon>Bacillariophyta</taxon>
        <taxon>Bacillariophyceae</taxon>
        <taxon>Bacillariophycidae</taxon>
        <taxon>Naviculales</taxon>
        <taxon>Naviculaceae</taxon>
        <taxon>Fistulifera</taxon>
    </lineage>
</organism>
<accession>A0A1Z5KAZ4</accession>
<name>A0A1Z5KAZ4_FISSO</name>
<dbReference type="AlphaFoldDB" id="A0A1Z5KAZ4"/>
<feature type="region of interest" description="Disordered" evidence="1">
    <location>
        <begin position="187"/>
        <end position="312"/>
    </location>
</feature>
<keyword evidence="4" id="KW-1185">Reference proteome</keyword>
<evidence type="ECO:0000256" key="1">
    <source>
        <dbReference type="SAM" id="MobiDB-lite"/>
    </source>
</evidence>
<feature type="compositionally biased region" description="Polar residues" evidence="1">
    <location>
        <begin position="198"/>
        <end position="234"/>
    </location>
</feature>
<evidence type="ECO:0000313" key="3">
    <source>
        <dbReference type="EMBL" id="GAX23325.1"/>
    </source>
</evidence>
<feature type="signal peptide" evidence="2">
    <location>
        <begin position="1"/>
        <end position="21"/>
    </location>
</feature>
<dbReference type="EMBL" id="BDSP01000200">
    <property type="protein sequence ID" value="GAX23325.1"/>
    <property type="molecule type" value="Genomic_DNA"/>
</dbReference>
<keyword evidence="2" id="KW-0732">Signal</keyword>